<protein>
    <submittedName>
        <fullName evidence="2">Diguanylate cyclase (GGDEF) domain-containing protein</fullName>
    </submittedName>
</protein>
<dbReference type="CDD" id="cd01949">
    <property type="entry name" value="GGDEF"/>
    <property type="match status" value="1"/>
</dbReference>
<dbReference type="Pfam" id="PF00990">
    <property type="entry name" value="GGDEF"/>
    <property type="match status" value="1"/>
</dbReference>
<keyword evidence="3" id="KW-1185">Reference proteome</keyword>
<dbReference type="STRING" id="656914.SAMN00017405_1609"/>
<dbReference type="Gene3D" id="3.30.70.270">
    <property type="match status" value="1"/>
</dbReference>
<dbReference type="GO" id="GO:0052621">
    <property type="term" value="F:diguanylate cyclase activity"/>
    <property type="evidence" value="ECO:0007669"/>
    <property type="project" value="TreeGrafter"/>
</dbReference>
<dbReference type="GO" id="GO:1902201">
    <property type="term" value="P:negative regulation of bacterial-type flagellum-dependent cell motility"/>
    <property type="evidence" value="ECO:0007669"/>
    <property type="project" value="TreeGrafter"/>
</dbReference>
<dbReference type="InterPro" id="IPR043128">
    <property type="entry name" value="Rev_trsase/Diguanyl_cyclase"/>
</dbReference>
<name>A0A1W1UVP6_DESTI</name>
<evidence type="ECO:0000259" key="1">
    <source>
        <dbReference type="PROSITE" id="PS50887"/>
    </source>
</evidence>
<dbReference type="InterPro" id="IPR029787">
    <property type="entry name" value="Nucleotide_cyclase"/>
</dbReference>
<dbReference type="Proteomes" id="UP000192731">
    <property type="component" value="Unassembled WGS sequence"/>
</dbReference>
<dbReference type="AlphaFoldDB" id="A0A1W1UVP6"/>
<evidence type="ECO:0000313" key="3">
    <source>
        <dbReference type="Proteomes" id="UP000192731"/>
    </source>
</evidence>
<dbReference type="PROSITE" id="PS50887">
    <property type="entry name" value="GGDEF"/>
    <property type="match status" value="1"/>
</dbReference>
<dbReference type="OrthoDB" id="9804955at2"/>
<feature type="domain" description="GGDEF" evidence="1">
    <location>
        <begin position="175"/>
        <end position="309"/>
    </location>
</feature>
<dbReference type="SUPFAM" id="SSF55785">
    <property type="entry name" value="PYP-like sensor domain (PAS domain)"/>
    <property type="match status" value="1"/>
</dbReference>
<gene>
    <name evidence="2" type="ORF">SAMN00017405_1609</name>
</gene>
<dbReference type="InterPro" id="IPR035965">
    <property type="entry name" value="PAS-like_dom_sf"/>
</dbReference>
<dbReference type="SUPFAM" id="SSF55073">
    <property type="entry name" value="Nucleotide cyclase"/>
    <property type="match status" value="1"/>
</dbReference>
<dbReference type="RefSeq" id="WP_084052433.1">
    <property type="nucleotide sequence ID" value="NZ_FWWT01000012.1"/>
</dbReference>
<dbReference type="GO" id="GO:0005886">
    <property type="term" value="C:plasma membrane"/>
    <property type="evidence" value="ECO:0007669"/>
    <property type="project" value="TreeGrafter"/>
</dbReference>
<dbReference type="PANTHER" id="PTHR45138:SF9">
    <property type="entry name" value="DIGUANYLATE CYCLASE DGCM-RELATED"/>
    <property type="match status" value="1"/>
</dbReference>
<proteinExistence type="predicted"/>
<dbReference type="Gene3D" id="3.30.450.20">
    <property type="entry name" value="PAS domain"/>
    <property type="match status" value="1"/>
</dbReference>
<dbReference type="InterPro" id="IPR050469">
    <property type="entry name" value="Diguanylate_Cyclase"/>
</dbReference>
<dbReference type="InterPro" id="IPR000160">
    <property type="entry name" value="GGDEF_dom"/>
</dbReference>
<organism evidence="2 3">
    <name type="scientific">Desulfonispora thiosulfatigenes DSM 11270</name>
    <dbReference type="NCBI Taxonomy" id="656914"/>
    <lineage>
        <taxon>Bacteria</taxon>
        <taxon>Bacillati</taxon>
        <taxon>Bacillota</taxon>
        <taxon>Clostridia</taxon>
        <taxon>Eubacteriales</taxon>
        <taxon>Peptococcaceae</taxon>
        <taxon>Desulfonispora</taxon>
    </lineage>
</organism>
<accession>A0A1W1UVP6</accession>
<evidence type="ECO:0000313" key="2">
    <source>
        <dbReference type="EMBL" id="SMB85120.1"/>
    </source>
</evidence>
<dbReference type="GO" id="GO:0043709">
    <property type="term" value="P:cell adhesion involved in single-species biofilm formation"/>
    <property type="evidence" value="ECO:0007669"/>
    <property type="project" value="TreeGrafter"/>
</dbReference>
<dbReference type="Pfam" id="PF13188">
    <property type="entry name" value="PAS_8"/>
    <property type="match status" value="1"/>
</dbReference>
<dbReference type="SMART" id="SM00267">
    <property type="entry name" value="GGDEF"/>
    <property type="match status" value="1"/>
</dbReference>
<dbReference type="EMBL" id="FWWT01000012">
    <property type="protein sequence ID" value="SMB85120.1"/>
    <property type="molecule type" value="Genomic_DNA"/>
</dbReference>
<sequence>MPEQSKKMFQAVFENSPVGLVIINKDTTLRSVNNYMFNMFKLSPKAIEGQRFGNVFNCSIVSGQDEICGDIEICNHCGMRAGVQAVLNEGITIPDTVMDHNFTIKDLEQKKWFKISASQIVSEGDIFAIVSFVDITTQKEYEDLLNNQLSLDMATGTTNKYSLLSTLKLLTAGKENLTIAMIDFDDFKVINDTYGHVVGDKVIDIFCVAASANTRKKDILGRFGGEEFMLVSTGSSTGLLIKALRRIYQLFQEECNKKLNINPTFSVGIAQFSSEKMAEMNVDDIIAEVDTNLYLSKSRGKDKITVEGISIPFKN</sequence>
<dbReference type="PANTHER" id="PTHR45138">
    <property type="entry name" value="REGULATORY COMPONENTS OF SENSORY TRANSDUCTION SYSTEM"/>
    <property type="match status" value="1"/>
</dbReference>
<dbReference type="NCBIfam" id="TIGR00254">
    <property type="entry name" value="GGDEF"/>
    <property type="match status" value="1"/>
</dbReference>
<reference evidence="2 3" key="1">
    <citation type="submission" date="2017-04" db="EMBL/GenBank/DDBJ databases">
        <authorList>
            <person name="Afonso C.L."/>
            <person name="Miller P.J."/>
            <person name="Scott M.A."/>
            <person name="Spackman E."/>
            <person name="Goraichik I."/>
            <person name="Dimitrov K.M."/>
            <person name="Suarez D.L."/>
            <person name="Swayne D.E."/>
        </authorList>
    </citation>
    <scope>NUCLEOTIDE SEQUENCE [LARGE SCALE GENOMIC DNA]</scope>
    <source>
        <strain evidence="2 3">DSM 11270</strain>
    </source>
</reference>
<dbReference type="InterPro" id="IPR000014">
    <property type="entry name" value="PAS"/>
</dbReference>